<dbReference type="Gene3D" id="3.30.540.10">
    <property type="entry name" value="Fructose-1,6-Bisphosphatase, subunit A, domain 1"/>
    <property type="match status" value="1"/>
</dbReference>
<evidence type="ECO:0000256" key="3">
    <source>
        <dbReference type="ARBA" id="ARBA00009759"/>
    </source>
</evidence>
<dbReference type="Pfam" id="PF00459">
    <property type="entry name" value="Inositol_P"/>
    <property type="match status" value="1"/>
</dbReference>
<dbReference type="GO" id="GO:0008934">
    <property type="term" value="F:inositol monophosphate 1-phosphatase activity"/>
    <property type="evidence" value="ECO:0007669"/>
    <property type="project" value="TreeGrafter"/>
</dbReference>
<keyword evidence="5" id="KW-0028">Amino-acid biosynthesis</keyword>
<evidence type="ECO:0000256" key="1">
    <source>
        <dbReference type="ARBA" id="ARBA00001946"/>
    </source>
</evidence>
<evidence type="ECO:0000256" key="8">
    <source>
        <dbReference type="ARBA" id="ARBA00022842"/>
    </source>
</evidence>
<dbReference type="PANTHER" id="PTHR20854">
    <property type="entry name" value="INOSITOL MONOPHOSPHATASE"/>
    <property type="match status" value="1"/>
</dbReference>
<dbReference type="OrthoDB" id="9785695at2"/>
<evidence type="ECO:0000256" key="4">
    <source>
        <dbReference type="ARBA" id="ARBA00013085"/>
    </source>
</evidence>
<evidence type="ECO:0000256" key="2">
    <source>
        <dbReference type="ARBA" id="ARBA00004970"/>
    </source>
</evidence>
<sequence>MSDTEIELLAHRLADAAAAAALPYFRSGLTVENKAEGAYDPVTAADRDAELAIREIILRERPDHGFLGEEFGALPGNGTWQWVVDPVDGTRSFVSGIPLWTTIIGLRRHGTPVFGLVDQPYVGDRFWGAVGAGARMRNRFGQEVPIRTRACAALADATLMTTTPALMTGPGERERYDAVERAVRLARYGADGYAYCMLAAGQIDLVVETGLQSYDVVGLIPIIEAAGGVLTSWDGGSANEGGPVIAAGDPRIHAAALEILNR</sequence>
<comment type="caution">
    <text evidence="13">The sequence shown here is derived from an EMBL/GenBank/DDBJ whole genome shotgun (WGS) entry which is preliminary data.</text>
</comment>
<dbReference type="GO" id="GO:0006020">
    <property type="term" value="P:inositol metabolic process"/>
    <property type="evidence" value="ECO:0007669"/>
    <property type="project" value="TreeGrafter"/>
</dbReference>
<accession>A0A4V2UZZ3</accession>
<comment type="similarity">
    <text evidence="3">Belongs to the inositol monophosphatase superfamily.</text>
</comment>
<keyword evidence="8 12" id="KW-0460">Magnesium</keyword>
<protein>
    <recommendedName>
        <fullName evidence="4 11">Histidinol-phosphatase</fullName>
        <ecNumber evidence="4 11">3.1.3.15</ecNumber>
    </recommendedName>
</protein>
<feature type="binding site" evidence="12">
    <location>
        <position position="88"/>
    </location>
    <ligand>
        <name>Mg(2+)</name>
        <dbReference type="ChEBI" id="CHEBI:18420"/>
        <label>1</label>
        <note>catalytic</note>
    </ligand>
</feature>
<evidence type="ECO:0000256" key="11">
    <source>
        <dbReference type="NCBIfam" id="TIGR02067"/>
    </source>
</evidence>
<dbReference type="UniPathway" id="UPA00031">
    <property type="reaction ID" value="UER00013"/>
</dbReference>
<evidence type="ECO:0000313" key="13">
    <source>
        <dbReference type="EMBL" id="TCT13279.1"/>
    </source>
</evidence>
<evidence type="ECO:0000313" key="14">
    <source>
        <dbReference type="Proteomes" id="UP000295678"/>
    </source>
</evidence>
<name>A0A4V2UZZ3_9HYPH</name>
<organism evidence="13 14">
    <name type="scientific">Tepidamorphus gemmatus</name>
    <dbReference type="NCBI Taxonomy" id="747076"/>
    <lineage>
        <taxon>Bacteria</taxon>
        <taxon>Pseudomonadati</taxon>
        <taxon>Pseudomonadota</taxon>
        <taxon>Alphaproteobacteria</taxon>
        <taxon>Hyphomicrobiales</taxon>
        <taxon>Tepidamorphaceae</taxon>
        <taxon>Tepidamorphus</taxon>
    </lineage>
</organism>
<dbReference type="AlphaFoldDB" id="A0A4V2UZZ3"/>
<evidence type="ECO:0000256" key="10">
    <source>
        <dbReference type="ARBA" id="ARBA00049158"/>
    </source>
</evidence>
<dbReference type="PRINTS" id="PR00377">
    <property type="entry name" value="IMPHPHTASES"/>
</dbReference>
<dbReference type="RefSeq" id="WP_132804678.1">
    <property type="nucleotide sequence ID" value="NZ_SMAK01000001.1"/>
</dbReference>
<gene>
    <name evidence="13" type="ORF">EDC22_101140</name>
</gene>
<keyword evidence="7" id="KW-0378">Hydrolase</keyword>
<dbReference type="EC" id="3.1.3.15" evidence="4 11"/>
<evidence type="ECO:0000256" key="5">
    <source>
        <dbReference type="ARBA" id="ARBA00022605"/>
    </source>
</evidence>
<comment type="catalytic activity">
    <reaction evidence="10">
        <text>L-histidinol phosphate + H2O = L-histidinol + phosphate</text>
        <dbReference type="Rhea" id="RHEA:14465"/>
        <dbReference type="ChEBI" id="CHEBI:15377"/>
        <dbReference type="ChEBI" id="CHEBI:43474"/>
        <dbReference type="ChEBI" id="CHEBI:57699"/>
        <dbReference type="ChEBI" id="CHEBI:57980"/>
        <dbReference type="EC" id="3.1.3.15"/>
    </reaction>
</comment>
<dbReference type="InterPro" id="IPR020583">
    <property type="entry name" value="Inositol_monoP_metal-BS"/>
</dbReference>
<keyword evidence="9" id="KW-0368">Histidine biosynthesis</keyword>
<dbReference type="GO" id="GO:0046872">
    <property type="term" value="F:metal ion binding"/>
    <property type="evidence" value="ECO:0007669"/>
    <property type="project" value="UniProtKB-KW"/>
</dbReference>
<dbReference type="EMBL" id="SMAK01000001">
    <property type="protein sequence ID" value="TCT13279.1"/>
    <property type="molecule type" value="Genomic_DNA"/>
</dbReference>
<dbReference type="GO" id="GO:0004401">
    <property type="term" value="F:histidinol-phosphatase activity"/>
    <property type="evidence" value="ECO:0007669"/>
    <property type="project" value="UniProtKB-UniRule"/>
</dbReference>
<reference evidence="13 14" key="1">
    <citation type="submission" date="2019-03" db="EMBL/GenBank/DDBJ databases">
        <title>Genomic Encyclopedia of Type Strains, Phase IV (KMG-IV): sequencing the most valuable type-strain genomes for metagenomic binning, comparative biology and taxonomic classification.</title>
        <authorList>
            <person name="Goeker M."/>
        </authorList>
    </citation>
    <scope>NUCLEOTIDE SEQUENCE [LARGE SCALE GENOMIC DNA]</scope>
    <source>
        <strain evidence="13 14">DSM 19345</strain>
    </source>
</reference>
<feature type="binding site" evidence="12">
    <location>
        <position position="85"/>
    </location>
    <ligand>
        <name>Mg(2+)</name>
        <dbReference type="ChEBI" id="CHEBI:18420"/>
        <label>1</label>
        <note>catalytic</note>
    </ligand>
</feature>
<dbReference type="SUPFAM" id="SSF56655">
    <property type="entry name" value="Carbohydrate phosphatase"/>
    <property type="match status" value="1"/>
</dbReference>
<feature type="binding site" evidence="12">
    <location>
        <position position="215"/>
    </location>
    <ligand>
        <name>Mg(2+)</name>
        <dbReference type="ChEBI" id="CHEBI:18420"/>
        <label>1</label>
        <note>catalytic</note>
    </ligand>
</feature>
<feature type="binding site" evidence="12">
    <location>
        <position position="69"/>
    </location>
    <ligand>
        <name>Mg(2+)</name>
        <dbReference type="ChEBI" id="CHEBI:18420"/>
        <label>1</label>
        <note>catalytic</note>
    </ligand>
</feature>
<dbReference type="Proteomes" id="UP000295678">
    <property type="component" value="Unassembled WGS sequence"/>
</dbReference>
<evidence type="ECO:0000256" key="12">
    <source>
        <dbReference type="PIRSR" id="PIRSR600760-2"/>
    </source>
</evidence>
<evidence type="ECO:0000256" key="6">
    <source>
        <dbReference type="ARBA" id="ARBA00022723"/>
    </source>
</evidence>
<dbReference type="GO" id="GO:0007165">
    <property type="term" value="P:signal transduction"/>
    <property type="evidence" value="ECO:0007669"/>
    <property type="project" value="TreeGrafter"/>
</dbReference>
<evidence type="ECO:0000256" key="9">
    <source>
        <dbReference type="ARBA" id="ARBA00023102"/>
    </source>
</evidence>
<dbReference type="CDD" id="cd01641">
    <property type="entry name" value="Bacterial_IMPase_like_1"/>
    <property type="match status" value="1"/>
</dbReference>
<comment type="pathway">
    <text evidence="2">Amino-acid biosynthesis; L-histidine biosynthesis; L-histidine from 5-phospho-alpha-D-ribose 1-diphosphate: step 8/9.</text>
</comment>
<dbReference type="NCBIfam" id="TIGR02067">
    <property type="entry name" value="his_9_HisN"/>
    <property type="match status" value="1"/>
</dbReference>
<proteinExistence type="inferred from homology"/>
<comment type="cofactor">
    <cofactor evidence="1 12">
        <name>Mg(2+)</name>
        <dbReference type="ChEBI" id="CHEBI:18420"/>
    </cofactor>
</comment>
<evidence type="ECO:0000256" key="7">
    <source>
        <dbReference type="ARBA" id="ARBA00022801"/>
    </source>
</evidence>
<dbReference type="PANTHER" id="PTHR20854:SF4">
    <property type="entry name" value="INOSITOL-1-MONOPHOSPHATASE-RELATED"/>
    <property type="match status" value="1"/>
</dbReference>
<keyword evidence="6 12" id="KW-0479">Metal-binding</keyword>
<dbReference type="PROSITE" id="PS00629">
    <property type="entry name" value="IMP_1"/>
    <property type="match status" value="1"/>
</dbReference>
<dbReference type="InterPro" id="IPR011809">
    <property type="entry name" value="His_9_proposed"/>
</dbReference>
<dbReference type="InterPro" id="IPR000760">
    <property type="entry name" value="Inositol_monophosphatase-like"/>
</dbReference>
<keyword evidence="14" id="KW-1185">Reference proteome</keyword>
<dbReference type="GO" id="GO:0000105">
    <property type="term" value="P:L-histidine biosynthetic process"/>
    <property type="evidence" value="ECO:0007669"/>
    <property type="project" value="UniProtKB-UniRule"/>
</dbReference>
<dbReference type="Gene3D" id="3.40.190.80">
    <property type="match status" value="1"/>
</dbReference>